<protein>
    <recommendedName>
        <fullName evidence="4">Lipoprotein</fullName>
    </recommendedName>
</protein>
<feature type="chain" id="PRO_5038474844" description="Lipoprotein" evidence="1">
    <location>
        <begin position="21"/>
        <end position="483"/>
    </location>
</feature>
<feature type="signal peptide" evidence="1">
    <location>
        <begin position="1"/>
        <end position="20"/>
    </location>
</feature>
<dbReference type="PROSITE" id="PS51257">
    <property type="entry name" value="PROKAR_LIPOPROTEIN"/>
    <property type="match status" value="1"/>
</dbReference>
<comment type="caution">
    <text evidence="2">The sequence shown here is derived from an EMBL/GenBank/DDBJ whole genome shotgun (WGS) entry which is preliminary data.</text>
</comment>
<organism evidence="2 3">
    <name type="scientific">Candidatus Alloenteromonas pullicola</name>
    <dbReference type="NCBI Taxonomy" id="2840784"/>
    <lineage>
        <taxon>Bacteria</taxon>
        <taxon>Bacillati</taxon>
        <taxon>Bacillota</taxon>
        <taxon>Bacillota incertae sedis</taxon>
        <taxon>Candidatus Alloenteromonas</taxon>
    </lineage>
</organism>
<sequence length="483" mass="53575">MNAKLLILAPLLALSLVACGGTGSSSMQESSSADGDEVTLPTLPVGTEKAQRALASLAHKTHGALIEMATDVYRDDPLEVGIHQGKTYDIVHQYGAVRAYTEKYSYNAYDYKLTDKVDSTEWGYTDPQAYYFRDEETGLAIKESITIDNTVNSSYLSDYNDTTGAYRPYAFDSLFRNPWDYIRASDIIEEEDGSLHLQGAKAQFVVTCYGGTSINYVDDIALNLGADGGIDSLTFDISELREEGRYTRTNELTVTYDRSLGEQPVAHLQPYSHDNPDLAAALHCLDGVDSYTYNKEFLSSWDGERTTWTTGYFVRDDMAYYSQRSAASDEHPYQGGDDYDYKAVYDPADGLYHVYQYDYGNLGWDWSVVTLSSSTVYTIDSFEGLGPDFSSVNPALFKKTGDRTYEAETLIVPNLGIYFDNGMLGVQSGALDGSTDRLVVTLNEEKTAIETVLASFSIQGKEYFIRFTLSDINSTTLPSYAAE</sequence>
<evidence type="ECO:0000256" key="1">
    <source>
        <dbReference type="SAM" id="SignalP"/>
    </source>
</evidence>
<dbReference type="EMBL" id="DVMV01000024">
    <property type="protein sequence ID" value="HIU45337.1"/>
    <property type="molecule type" value="Genomic_DNA"/>
</dbReference>
<accession>A0A9D1S3I9</accession>
<evidence type="ECO:0000313" key="3">
    <source>
        <dbReference type="Proteomes" id="UP000824070"/>
    </source>
</evidence>
<dbReference type="AlphaFoldDB" id="A0A9D1S3I9"/>
<keyword evidence="1" id="KW-0732">Signal</keyword>
<dbReference type="Proteomes" id="UP000824070">
    <property type="component" value="Unassembled WGS sequence"/>
</dbReference>
<evidence type="ECO:0008006" key="4">
    <source>
        <dbReference type="Google" id="ProtNLM"/>
    </source>
</evidence>
<reference evidence="2" key="2">
    <citation type="journal article" date="2021" name="PeerJ">
        <title>Extensive microbial diversity within the chicken gut microbiome revealed by metagenomics and culture.</title>
        <authorList>
            <person name="Gilroy R."/>
            <person name="Ravi A."/>
            <person name="Getino M."/>
            <person name="Pursley I."/>
            <person name="Horton D.L."/>
            <person name="Alikhan N.F."/>
            <person name="Baker D."/>
            <person name="Gharbi K."/>
            <person name="Hall N."/>
            <person name="Watson M."/>
            <person name="Adriaenssens E.M."/>
            <person name="Foster-Nyarko E."/>
            <person name="Jarju S."/>
            <person name="Secka A."/>
            <person name="Antonio M."/>
            <person name="Oren A."/>
            <person name="Chaudhuri R.R."/>
            <person name="La Ragione R."/>
            <person name="Hildebrand F."/>
            <person name="Pallen M.J."/>
        </authorList>
    </citation>
    <scope>NUCLEOTIDE SEQUENCE</scope>
    <source>
        <strain evidence="2">ChiGjej1B1-22543</strain>
    </source>
</reference>
<name>A0A9D1S3I9_9FIRM</name>
<gene>
    <name evidence="2" type="ORF">IAC52_03455</name>
</gene>
<proteinExistence type="predicted"/>
<reference evidence="2" key="1">
    <citation type="submission" date="2020-10" db="EMBL/GenBank/DDBJ databases">
        <authorList>
            <person name="Gilroy R."/>
        </authorList>
    </citation>
    <scope>NUCLEOTIDE SEQUENCE</scope>
    <source>
        <strain evidence="2">ChiGjej1B1-22543</strain>
    </source>
</reference>
<evidence type="ECO:0000313" key="2">
    <source>
        <dbReference type="EMBL" id="HIU45337.1"/>
    </source>
</evidence>